<feature type="compositionally biased region" description="Basic and acidic residues" evidence="1">
    <location>
        <begin position="87"/>
        <end position="96"/>
    </location>
</feature>
<evidence type="ECO:0000313" key="3">
    <source>
        <dbReference type="Proteomes" id="UP001162541"/>
    </source>
</evidence>
<sequence length="96" mass="10561">MSSQQEQRNVKESHTEEAEPNQAQVDETEQVPAAEQDVDQTAQTPEEGKSYADAAAEESLKVSKDEQDEVMQKLGADSTLEASAEGEELKVRPKEL</sequence>
<dbReference type="AlphaFoldDB" id="A0AAF6AZ90"/>
<accession>A0AAF6AZ90</accession>
<proteinExistence type="predicted"/>
<dbReference type="Proteomes" id="UP001162541">
    <property type="component" value="Chromosome 3"/>
</dbReference>
<protein>
    <submittedName>
        <fullName evidence="2">Uncharacterized protein</fullName>
    </submittedName>
</protein>
<feature type="compositionally biased region" description="Basic and acidic residues" evidence="1">
    <location>
        <begin position="8"/>
        <end position="17"/>
    </location>
</feature>
<dbReference type="EMBL" id="AP019868">
    <property type="protein sequence ID" value="BBN05074.1"/>
    <property type="molecule type" value="Genomic_DNA"/>
</dbReference>
<evidence type="ECO:0000256" key="1">
    <source>
        <dbReference type="SAM" id="MobiDB-lite"/>
    </source>
</evidence>
<evidence type="ECO:0000313" key="2">
    <source>
        <dbReference type="EMBL" id="BBN05074.1"/>
    </source>
</evidence>
<feature type="region of interest" description="Disordered" evidence="1">
    <location>
        <begin position="1"/>
        <end position="96"/>
    </location>
</feature>
<organism evidence="2 3">
    <name type="scientific">Marchantia polymorpha subsp. ruderalis</name>
    <dbReference type="NCBI Taxonomy" id="1480154"/>
    <lineage>
        <taxon>Eukaryota</taxon>
        <taxon>Viridiplantae</taxon>
        <taxon>Streptophyta</taxon>
        <taxon>Embryophyta</taxon>
        <taxon>Marchantiophyta</taxon>
        <taxon>Marchantiopsida</taxon>
        <taxon>Marchantiidae</taxon>
        <taxon>Marchantiales</taxon>
        <taxon>Marchantiaceae</taxon>
        <taxon>Marchantia</taxon>
    </lineage>
</organism>
<reference evidence="3" key="1">
    <citation type="journal article" date="2020" name="Curr. Biol.">
        <title>Chromatin organization in early land plants reveals an ancestral association between H3K27me3, transposons, and constitutive heterochromatin.</title>
        <authorList>
            <person name="Montgomery S.A."/>
            <person name="Tanizawa Y."/>
            <person name="Galik B."/>
            <person name="Wang N."/>
            <person name="Ito T."/>
            <person name="Mochizuki T."/>
            <person name="Akimcheva S."/>
            <person name="Bowman J.L."/>
            <person name="Cognat V."/>
            <person name="Marechal-Drouard L."/>
            <person name="Ekker H."/>
            <person name="Hong S.F."/>
            <person name="Kohchi T."/>
            <person name="Lin S.S."/>
            <person name="Liu L.D."/>
            <person name="Nakamura Y."/>
            <person name="Valeeva L.R."/>
            <person name="Shakirov E.V."/>
            <person name="Shippen D.E."/>
            <person name="Wei W.L."/>
            <person name="Yagura M."/>
            <person name="Yamaoka S."/>
            <person name="Yamato K.T."/>
            <person name="Liu C."/>
            <person name="Berger F."/>
        </authorList>
    </citation>
    <scope>NUCLEOTIDE SEQUENCE [LARGE SCALE GENOMIC DNA]</scope>
    <source>
        <strain evidence="3">Tak-1</strain>
    </source>
</reference>
<gene>
    <name evidence="2" type="ORF">Mp_3g10050</name>
</gene>
<name>A0AAF6AZ90_MARPO</name>